<dbReference type="GO" id="GO:0046872">
    <property type="term" value="F:metal ion binding"/>
    <property type="evidence" value="ECO:0007669"/>
    <property type="project" value="UniProtKB-KW"/>
</dbReference>
<evidence type="ECO:0000256" key="2">
    <source>
        <dbReference type="ARBA" id="ARBA00004613"/>
    </source>
</evidence>
<sequence length="621" mass="65066">MLPALLLTLVGALPLASAHIAMFHPSMYGFNWTDQNSTDLGYDNRPVAPLQGYTFEQWWFHGHTKYPPAPGQFFELPAGQAATAELACDKSHTSSFASKIEDHGTDLQKGNDPCPTDGVAFPNPAMHTTGFNDLKGCALAIAYESDVSKISPEDFTVFSINQTCVWTRFTDFQVPARMPPCPEDGCHCAWFWIHADDSGGEQNYMNGFKCKVTNSTSNVALAKPKLPRRCGADPDYGKPDAAPGNCTYGAKQPFYWFQKDQNNMLEGQYAPPFYTDLYNFKDGAQDDIFVDSYPADLPEPNANSTFVPTPFLGPSPGASSSASSEPSSASSSSVQPTSTTNVSTSGTAQTSISAQSSATITSSAASSTSTGPSSYTVSTLSQTAAASGSSSTSLAEPSLPLSTSFSSIPSFSQPPSAPVYSSAAVSTSVVVSTIVVTVTAQPAPTSTDIVGTAVSSSSVALPSSSILSTPSIPDSDSVGVSAAGASSVPSTSQFMATQAAPSAPASTDTQSTVVAASTIVLVSIPTSGASTGKVLAASTGSSTTVRHGEILAADSTATSKVCKRESGKHKLFRRRAVTIPSSPREHIEERAVHSSSSLLSRIPGLRRHRKLNNRSRLWSFV</sequence>
<dbReference type="GO" id="GO:0004497">
    <property type="term" value="F:monooxygenase activity"/>
    <property type="evidence" value="ECO:0007669"/>
    <property type="project" value="UniProtKB-KW"/>
</dbReference>
<dbReference type="AlphaFoldDB" id="A0A371CU78"/>
<feature type="compositionally biased region" description="Low complexity" evidence="12">
    <location>
        <begin position="314"/>
        <end position="354"/>
    </location>
</feature>
<evidence type="ECO:0000256" key="4">
    <source>
        <dbReference type="ARBA" id="ARBA00022723"/>
    </source>
</evidence>
<feature type="signal peptide" evidence="13">
    <location>
        <begin position="1"/>
        <end position="18"/>
    </location>
</feature>
<name>A0A371CU78_9APHY</name>
<keyword evidence="7" id="KW-0186">Copper</keyword>
<dbReference type="GO" id="GO:0005576">
    <property type="term" value="C:extracellular region"/>
    <property type="evidence" value="ECO:0007669"/>
    <property type="project" value="UniProtKB-SubCell"/>
</dbReference>
<dbReference type="InterPro" id="IPR054497">
    <property type="entry name" value="LPMO_AA14"/>
</dbReference>
<dbReference type="Pfam" id="PF22810">
    <property type="entry name" value="LPMO_AA14"/>
    <property type="match status" value="1"/>
</dbReference>
<evidence type="ECO:0000256" key="7">
    <source>
        <dbReference type="ARBA" id="ARBA00023008"/>
    </source>
</evidence>
<evidence type="ECO:0000256" key="12">
    <source>
        <dbReference type="SAM" id="MobiDB-lite"/>
    </source>
</evidence>
<dbReference type="EMBL" id="KZ857459">
    <property type="protein sequence ID" value="RDX43827.1"/>
    <property type="molecule type" value="Genomic_DNA"/>
</dbReference>
<keyword evidence="8" id="KW-0503">Monooxygenase</keyword>
<evidence type="ECO:0000256" key="8">
    <source>
        <dbReference type="ARBA" id="ARBA00023033"/>
    </source>
</evidence>
<keyword evidence="5 13" id="KW-0732">Signal</keyword>
<evidence type="ECO:0000256" key="1">
    <source>
        <dbReference type="ARBA" id="ARBA00001973"/>
    </source>
</evidence>
<keyword evidence="4" id="KW-0479">Metal-binding</keyword>
<keyword evidence="15" id="KW-1185">Reference proteome</keyword>
<evidence type="ECO:0008006" key="16">
    <source>
        <dbReference type="Google" id="ProtNLM"/>
    </source>
</evidence>
<keyword evidence="3" id="KW-0964">Secreted</keyword>
<protein>
    <recommendedName>
        <fullName evidence="16">Lytic polysaccharide monooxygenase</fullName>
    </recommendedName>
</protein>
<proteinExistence type="inferred from homology"/>
<feature type="region of interest" description="Disordered" evidence="12">
    <location>
        <begin position="300"/>
        <end position="354"/>
    </location>
</feature>
<keyword evidence="6" id="KW-0560">Oxidoreductase</keyword>
<evidence type="ECO:0000256" key="10">
    <source>
        <dbReference type="ARBA" id="ARBA00023180"/>
    </source>
</evidence>
<keyword evidence="9" id="KW-1015">Disulfide bond</keyword>
<reference evidence="14 15" key="1">
    <citation type="journal article" date="2018" name="Biotechnol. Biofuels">
        <title>Integrative visual omics of the white-rot fungus Polyporus brumalis exposes the biotechnological potential of its oxidative enzymes for delignifying raw plant biomass.</title>
        <authorList>
            <person name="Miyauchi S."/>
            <person name="Rancon A."/>
            <person name="Drula E."/>
            <person name="Hage H."/>
            <person name="Chaduli D."/>
            <person name="Favel A."/>
            <person name="Grisel S."/>
            <person name="Henrissat B."/>
            <person name="Herpoel-Gimbert I."/>
            <person name="Ruiz-Duenas F.J."/>
            <person name="Chevret D."/>
            <person name="Hainaut M."/>
            <person name="Lin J."/>
            <person name="Wang M."/>
            <person name="Pangilinan J."/>
            <person name="Lipzen A."/>
            <person name="Lesage-Meessen L."/>
            <person name="Navarro D."/>
            <person name="Riley R."/>
            <person name="Grigoriev I.V."/>
            <person name="Zhou S."/>
            <person name="Raouche S."/>
            <person name="Rosso M.N."/>
        </authorList>
    </citation>
    <scope>NUCLEOTIDE SEQUENCE [LARGE SCALE GENOMIC DNA]</scope>
    <source>
        <strain evidence="14 15">BRFM 1820</strain>
    </source>
</reference>
<evidence type="ECO:0000256" key="6">
    <source>
        <dbReference type="ARBA" id="ARBA00023002"/>
    </source>
</evidence>
<feature type="chain" id="PRO_5017002906" description="Lytic polysaccharide monooxygenase" evidence="13">
    <location>
        <begin position="19"/>
        <end position="621"/>
    </location>
</feature>
<comment type="cofactor">
    <cofactor evidence="1">
        <name>Cu(2+)</name>
        <dbReference type="ChEBI" id="CHEBI:29036"/>
    </cofactor>
</comment>
<comment type="subcellular location">
    <subcellularLocation>
        <location evidence="2">Secreted</location>
    </subcellularLocation>
</comment>
<gene>
    <name evidence="14" type="ORF">OH76DRAFT_1409784</name>
</gene>
<keyword evidence="10" id="KW-0325">Glycoprotein</keyword>
<dbReference type="STRING" id="139420.A0A371CU78"/>
<evidence type="ECO:0000256" key="5">
    <source>
        <dbReference type="ARBA" id="ARBA00022729"/>
    </source>
</evidence>
<dbReference type="Proteomes" id="UP000256964">
    <property type="component" value="Unassembled WGS sequence"/>
</dbReference>
<evidence type="ECO:0000256" key="9">
    <source>
        <dbReference type="ARBA" id="ARBA00023157"/>
    </source>
</evidence>
<comment type="similarity">
    <text evidence="11">Belongs to the polysaccharide monooxygenase AA14 family.</text>
</comment>
<evidence type="ECO:0000313" key="15">
    <source>
        <dbReference type="Proteomes" id="UP000256964"/>
    </source>
</evidence>
<dbReference type="OrthoDB" id="2019572at2759"/>
<evidence type="ECO:0000256" key="3">
    <source>
        <dbReference type="ARBA" id="ARBA00022525"/>
    </source>
</evidence>
<accession>A0A371CU78</accession>
<organism evidence="14 15">
    <name type="scientific">Lentinus brumalis</name>
    <dbReference type="NCBI Taxonomy" id="2498619"/>
    <lineage>
        <taxon>Eukaryota</taxon>
        <taxon>Fungi</taxon>
        <taxon>Dikarya</taxon>
        <taxon>Basidiomycota</taxon>
        <taxon>Agaricomycotina</taxon>
        <taxon>Agaricomycetes</taxon>
        <taxon>Polyporales</taxon>
        <taxon>Polyporaceae</taxon>
        <taxon>Lentinus</taxon>
    </lineage>
</organism>
<evidence type="ECO:0000313" key="14">
    <source>
        <dbReference type="EMBL" id="RDX43827.1"/>
    </source>
</evidence>
<evidence type="ECO:0000256" key="13">
    <source>
        <dbReference type="SAM" id="SignalP"/>
    </source>
</evidence>
<evidence type="ECO:0000256" key="11">
    <source>
        <dbReference type="ARBA" id="ARBA00046340"/>
    </source>
</evidence>